<proteinExistence type="evidence at transcript level"/>
<dbReference type="CDD" id="cd22363">
    <property type="entry name" value="tRNA-intron_lyase_C"/>
    <property type="match status" value="1"/>
</dbReference>
<dbReference type="InterPro" id="IPR016589">
    <property type="entry name" value="tRNA_splic_SEN2"/>
</dbReference>
<feature type="compositionally biased region" description="Basic and acidic residues" evidence="6">
    <location>
        <begin position="112"/>
        <end position="122"/>
    </location>
</feature>
<evidence type="ECO:0000313" key="8">
    <source>
        <dbReference type="EMBL" id="JAC87163.1"/>
    </source>
</evidence>
<dbReference type="EMBL" id="GBGD01001726">
    <property type="protein sequence ID" value="JAC87163.1"/>
    <property type="molecule type" value="mRNA"/>
</dbReference>
<accession>A0A069DSU4</accession>
<dbReference type="NCBIfam" id="TIGR00324">
    <property type="entry name" value="endA"/>
    <property type="match status" value="1"/>
</dbReference>
<evidence type="ECO:0000256" key="6">
    <source>
        <dbReference type="SAM" id="MobiDB-lite"/>
    </source>
</evidence>
<protein>
    <recommendedName>
        <fullName evidence="4">tRNA-splicing endonuclease subunit Sen2</fullName>
        <ecNumber evidence="4">4.6.1.16</ecNumber>
    </recommendedName>
</protein>
<dbReference type="GO" id="GO:0000214">
    <property type="term" value="C:tRNA-intron endonuclease complex"/>
    <property type="evidence" value="ECO:0007669"/>
    <property type="project" value="UniProtKB-UniRule"/>
</dbReference>
<dbReference type="Gene3D" id="3.40.1350.10">
    <property type="match status" value="1"/>
</dbReference>
<sequence length="396" mass="45436">MELKSPTPKRKGSHIPKSAPLPVFCDSSTFFDEYGNYGTFSGYFNGNSVIVDDPEEIKALYTMGYFGKASLSKGFPNFGKHKMNEPPVLRETQWQRRKEWSDKLKSLIDTLQEKKSKGEHENNSATSVIDENASIPPKTSMDIGDDTINPGEDNVSSHKELPSEESDQELFTNEINLSITEAHNLSEIAYVEDKDVLVISDCNDANNLSNLNPHIEVEPVKTVMEVLYLTLEEAFFLSFALGCLQVLDLTGKPLPLLQLWRVFNYSQPDFIENYVAYHYFRAKGWVVKSGLKFGGNFILYKDGPPFFHASYIVVIENITRTEDGHINNKEGHLTWDKMNNFNRMAETCNKEIIICKIQWPEMTNSDREHPLILKKFKVKEFLLRRWQPCQEKEIND</sequence>
<dbReference type="GO" id="GO:0000213">
    <property type="term" value="F:tRNA-intron lyase activity"/>
    <property type="evidence" value="ECO:0007669"/>
    <property type="project" value="UniProtKB-UniRule"/>
</dbReference>
<keyword evidence="3 4" id="KW-0456">Lyase</keyword>
<dbReference type="SUPFAM" id="SSF53032">
    <property type="entry name" value="tRNA-intron endonuclease catalytic domain-like"/>
    <property type="match status" value="1"/>
</dbReference>
<reference evidence="8" key="1">
    <citation type="journal article" date="2015" name="J. Med. Entomol.">
        <title>A Deep Insight Into the Sialotranscriptome of the Chagas Disease Vector, Panstrongylus megistus (Hemiptera: Heteroptera).</title>
        <authorList>
            <person name="Ribeiro J.M."/>
            <person name="Schwarz A."/>
            <person name="Francischetti I.M."/>
        </authorList>
    </citation>
    <scope>NUCLEOTIDE SEQUENCE</scope>
    <source>
        <tissue evidence="8">Salivary glands</tissue>
    </source>
</reference>
<dbReference type="InterPro" id="IPR006677">
    <property type="entry name" value="tRNA_intron_Endonuc_cat-like"/>
</dbReference>
<evidence type="ECO:0000256" key="3">
    <source>
        <dbReference type="ARBA" id="ARBA00023239"/>
    </source>
</evidence>
<comment type="function">
    <text evidence="4">Constitutes one of the two catalytic subunit of the tRNA-splicing endonuclease complex, a complex responsible for identification and cleavage of the splice sites in pre-tRNA. It cleaves pre-tRNA at the 5'- and 3'-splice sites to release the intron. The products are an intron and two tRNA half-molecules bearing 2',3'-cyclic phosphate and 5'-OH termini. There are no conserved sequences at the splice sites, but the intron is invariably located at the same site in the gene, placing the splice sites an invariant distance from the constant structural features of the tRNA body.</text>
</comment>
<dbReference type="PANTHER" id="PTHR21227:SF0">
    <property type="entry name" value="TRNA-SPLICING ENDONUCLEASE SUBUNIT SEN2"/>
    <property type="match status" value="1"/>
</dbReference>
<keyword evidence="8" id="KW-0378">Hydrolase</keyword>
<dbReference type="EC" id="4.6.1.16" evidence="4"/>
<dbReference type="AlphaFoldDB" id="A0A069DSU4"/>
<feature type="domain" description="tRNA intron endonuclease catalytic" evidence="7">
    <location>
        <begin position="270"/>
        <end position="356"/>
    </location>
</feature>
<dbReference type="PIRSF" id="PIRSF011789">
    <property type="entry name" value="tRNA_splic_SEN2"/>
    <property type="match status" value="1"/>
</dbReference>
<evidence type="ECO:0000259" key="7">
    <source>
        <dbReference type="Pfam" id="PF01974"/>
    </source>
</evidence>
<evidence type="ECO:0000256" key="1">
    <source>
        <dbReference type="ARBA" id="ARBA00008078"/>
    </source>
</evidence>
<keyword evidence="2 4" id="KW-0819">tRNA processing</keyword>
<name>A0A069DSU4_9HEMI</name>
<feature type="active site" evidence="5">
    <location>
        <position position="308"/>
    </location>
</feature>
<evidence type="ECO:0000256" key="5">
    <source>
        <dbReference type="PIRSR" id="PIRSR011789-1"/>
    </source>
</evidence>
<dbReference type="InterPro" id="IPR011856">
    <property type="entry name" value="tRNA_endonuc-like_dom_sf"/>
</dbReference>
<dbReference type="Pfam" id="PF01974">
    <property type="entry name" value="tRNA_int_endo"/>
    <property type="match status" value="1"/>
</dbReference>
<feature type="region of interest" description="Disordered" evidence="6">
    <location>
        <begin position="112"/>
        <end position="166"/>
    </location>
</feature>
<evidence type="ECO:0000256" key="4">
    <source>
        <dbReference type="PIRNR" id="PIRNR011789"/>
    </source>
</evidence>
<keyword evidence="8" id="KW-0540">Nuclease</keyword>
<feature type="active site" evidence="5">
    <location>
        <position position="350"/>
    </location>
</feature>
<dbReference type="InterPro" id="IPR006676">
    <property type="entry name" value="tRNA_splic"/>
</dbReference>
<dbReference type="InterPro" id="IPR036167">
    <property type="entry name" value="tRNA_intron_Endo_cat-like_sf"/>
</dbReference>
<keyword evidence="8" id="KW-0255">Endonuclease</keyword>
<dbReference type="GO" id="GO:0005737">
    <property type="term" value="C:cytoplasm"/>
    <property type="evidence" value="ECO:0007669"/>
    <property type="project" value="TreeGrafter"/>
</dbReference>
<dbReference type="GO" id="GO:0000379">
    <property type="term" value="P:tRNA-type intron splice site recognition and cleavage"/>
    <property type="evidence" value="ECO:0007669"/>
    <property type="project" value="TreeGrafter"/>
</dbReference>
<comment type="similarity">
    <text evidence="1 4">Belongs to the tRNA-intron endonuclease family.</text>
</comment>
<evidence type="ECO:0000256" key="2">
    <source>
        <dbReference type="ARBA" id="ARBA00022694"/>
    </source>
</evidence>
<feature type="active site" evidence="5">
    <location>
        <position position="300"/>
    </location>
</feature>
<organism evidence="8">
    <name type="scientific">Panstrongylus megistus</name>
    <dbReference type="NCBI Taxonomy" id="65343"/>
    <lineage>
        <taxon>Eukaryota</taxon>
        <taxon>Metazoa</taxon>
        <taxon>Ecdysozoa</taxon>
        <taxon>Arthropoda</taxon>
        <taxon>Hexapoda</taxon>
        <taxon>Insecta</taxon>
        <taxon>Pterygota</taxon>
        <taxon>Neoptera</taxon>
        <taxon>Paraneoptera</taxon>
        <taxon>Hemiptera</taxon>
        <taxon>Heteroptera</taxon>
        <taxon>Panheteroptera</taxon>
        <taxon>Cimicomorpha</taxon>
        <taxon>Reduviidae</taxon>
        <taxon>Triatominae</taxon>
        <taxon>Panstrongylus</taxon>
    </lineage>
</organism>
<dbReference type="PANTHER" id="PTHR21227">
    <property type="entry name" value="TRNA-SPLICING ENDONUCLEASE SUBUNIT SEN2"/>
    <property type="match status" value="1"/>
</dbReference>
<dbReference type="GO" id="GO:0003676">
    <property type="term" value="F:nucleic acid binding"/>
    <property type="evidence" value="ECO:0007669"/>
    <property type="project" value="InterPro"/>
</dbReference>